<protein>
    <submittedName>
        <fullName evidence="1">Uncharacterized protein</fullName>
    </submittedName>
</protein>
<name>T1KT14_TETUR</name>
<dbReference type="EnsemblMetazoa" id="tetur20g01570.1">
    <property type="protein sequence ID" value="tetur20g01570.1"/>
    <property type="gene ID" value="tetur20g01570"/>
</dbReference>
<dbReference type="HOGENOM" id="CLU_3176019_0_0_1"/>
<accession>T1KT14</accession>
<evidence type="ECO:0000313" key="1">
    <source>
        <dbReference type="EnsemblMetazoa" id="tetur20g01570.1"/>
    </source>
</evidence>
<organism evidence="1 2">
    <name type="scientific">Tetranychus urticae</name>
    <name type="common">Two-spotted spider mite</name>
    <dbReference type="NCBI Taxonomy" id="32264"/>
    <lineage>
        <taxon>Eukaryota</taxon>
        <taxon>Metazoa</taxon>
        <taxon>Ecdysozoa</taxon>
        <taxon>Arthropoda</taxon>
        <taxon>Chelicerata</taxon>
        <taxon>Arachnida</taxon>
        <taxon>Acari</taxon>
        <taxon>Acariformes</taxon>
        <taxon>Trombidiformes</taxon>
        <taxon>Prostigmata</taxon>
        <taxon>Eleutherengona</taxon>
        <taxon>Raphignathae</taxon>
        <taxon>Tetranychoidea</taxon>
        <taxon>Tetranychidae</taxon>
        <taxon>Tetranychus</taxon>
    </lineage>
</organism>
<dbReference type="Proteomes" id="UP000015104">
    <property type="component" value="Unassembled WGS sequence"/>
</dbReference>
<reference evidence="2" key="1">
    <citation type="submission" date="2011-08" db="EMBL/GenBank/DDBJ databases">
        <authorList>
            <person name="Rombauts S."/>
        </authorList>
    </citation>
    <scope>NUCLEOTIDE SEQUENCE</scope>
    <source>
        <strain evidence="2">London</strain>
    </source>
</reference>
<sequence length="47" mass="5859">MIIRMTLEGIPIMDFRTYKFRIFIRNTINSDCVDHLLIWDIRVHWKH</sequence>
<dbReference type="EMBL" id="CAEY01000513">
    <property type="status" value="NOT_ANNOTATED_CDS"/>
    <property type="molecule type" value="Genomic_DNA"/>
</dbReference>
<keyword evidence="2" id="KW-1185">Reference proteome</keyword>
<evidence type="ECO:0000313" key="2">
    <source>
        <dbReference type="Proteomes" id="UP000015104"/>
    </source>
</evidence>
<proteinExistence type="predicted"/>
<dbReference type="AlphaFoldDB" id="T1KT14"/>
<reference evidence="1" key="2">
    <citation type="submission" date="2015-06" db="UniProtKB">
        <authorList>
            <consortium name="EnsemblMetazoa"/>
        </authorList>
    </citation>
    <scope>IDENTIFICATION</scope>
</reference>